<protein>
    <submittedName>
        <fullName evidence="2">Uncharacterized protein</fullName>
    </submittedName>
</protein>
<keyword evidence="1" id="KW-0472">Membrane</keyword>
<accession>A0A9P5ZV12</accession>
<evidence type="ECO:0000313" key="2">
    <source>
        <dbReference type="EMBL" id="KAF9493648.1"/>
    </source>
</evidence>
<name>A0A9P5ZV12_PLEER</name>
<evidence type="ECO:0000256" key="1">
    <source>
        <dbReference type="SAM" id="Phobius"/>
    </source>
</evidence>
<dbReference type="AlphaFoldDB" id="A0A9P5ZV12"/>
<gene>
    <name evidence="2" type="ORF">BDN71DRAFT_1063018</name>
</gene>
<organism evidence="2 3">
    <name type="scientific">Pleurotus eryngii</name>
    <name type="common">Boletus of the steppes</name>
    <dbReference type="NCBI Taxonomy" id="5323"/>
    <lineage>
        <taxon>Eukaryota</taxon>
        <taxon>Fungi</taxon>
        <taxon>Dikarya</taxon>
        <taxon>Basidiomycota</taxon>
        <taxon>Agaricomycotina</taxon>
        <taxon>Agaricomycetes</taxon>
        <taxon>Agaricomycetidae</taxon>
        <taxon>Agaricales</taxon>
        <taxon>Pleurotineae</taxon>
        <taxon>Pleurotaceae</taxon>
        <taxon>Pleurotus</taxon>
    </lineage>
</organism>
<comment type="caution">
    <text evidence="2">The sequence shown here is derived from an EMBL/GenBank/DDBJ whole genome shotgun (WGS) entry which is preliminary data.</text>
</comment>
<proteinExistence type="predicted"/>
<keyword evidence="3" id="KW-1185">Reference proteome</keyword>
<feature type="transmembrane region" description="Helical" evidence="1">
    <location>
        <begin position="121"/>
        <end position="144"/>
    </location>
</feature>
<reference evidence="2" key="1">
    <citation type="submission" date="2020-11" db="EMBL/GenBank/DDBJ databases">
        <authorList>
            <consortium name="DOE Joint Genome Institute"/>
            <person name="Ahrendt S."/>
            <person name="Riley R."/>
            <person name="Andreopoulos W."/>
            <person name="Labutti K."/>
            <person name="Pangilinan J."/>
            <person name="Ruiz-Duenas F.J."/>
            <person name="Barrasa J.M."/>
            <person name="Sanchez-Garcia M."/>
            <person name="Camarero S."/>
            <person name="Miyauchi S."/>
            <person name="Serrano A."/>
            <person name="Linde D."/>
            <person name="Babiker R."/>
            <person name="Drula E."/>
            <person name="Ayuso-Fernandez I."/>
            <person name="Pacheco R."/>
            <person name="Padilla G."/>
            <person name="Ferreira P."/>
            <person name="Barriuso J."/>
            <person name="Kellner H."/>
            <person name="Castanera R."/>
            <person name="Alfaro M."/>
            <person name="Ramirez L."/>
            <person name="Pisabarro A.G."/>
            <person name="Kuo A."/>
            <person name="Tritt A."/>
            <person name="Lipzen A."/>
            <person name="He G."/>
            <person name="Yan M."/>
            <person name="Ng V."/>
            <person name="Cullen D."/>
            <person name="Martin F."/>
            <person name="Rosso M.-N."/>
            <person name="Henrissat B."/>
            <person name="Hibbett D."/>
            <person name="Martinez A.T."/>
            <person name="Grigoriev I.V."/>
        </authorList>
    </citation>
    <scope>NUCLEOTIDE SEQUENCE</scope>
    <source>
        <strain evidence="2">ATCC 90797</strain>
    </source>
</reference>
<keyword evidence="1" id="KW-0812">Transmembrane</keyword>
<keyword evidence="1" id="KW-1133">Transmembrane helix</keyword>
<evidence type="ECO:0000313" key="3">
    <source>
        <dbReference type="Proteomes" id="UP000807025"/>
    </source>
</evidence>
<dbReference type="EMBL" id="MU154582">
    <property type="protein sequence ID" value="KAF9493648.1"/>
    <property type="molecule type" value="Genomic_DNA"/>
</dbReference>
<sequence>MRSVGLTRRSLSVIGGCLILIRNGGAGRVKTIFFPKVLQVGAASASDETTIRFVVSLGQVNTTCPKARRDRCCGSLRRFGGGGECESIVVGNCVQMASNTMVNTDSTEDNLKSKRMARKSALTTVAVISRVYVGSVLFGTVFVMERISSLQSTRAGCFEA</sequence>
<dbReference type="Proteomes" id="UP000807025">
    <property type="component" value="Unassembled WGS sequence"/>
</dbReference>